<name>A0AA38WHC8_9ASTR</name>
<protein>
    <submittedName>
        <fullName evidence="1">Uncharacterized protein</fullName>
    </submittedName>
</protein>
<keyword evidence="2" id="KW-1185">Reference proteome</keyword>
<sequence>MECSYVGDSVQWPVFKEFRHGLGGFKYKPPFRCERKDSPERDTWQSETAGQNWNTFLSTANLTLSSA</sequence>
<evidence type="ECO:0000313" key="1">
    <source>
        <dbReference type="EMBL" id="KAJ9560942.1"/>
    </source>
</evidence>
<dbReference type="Proteomes" id="UP001172457">
    <property type="component" value="Chromosome 2"/>
</dbReference>
<organism evidence="1 2">
    <name type="scientific">Centaurea solstitialis</name>
    <name type="common">yellow star-thistle</name>
    <dbReference type="NCBI Taxonomy" id="347529"/>
    <lineage>
        <taxon>Eukaryota</taxon>
        <taxon>Viridiplantae</taxon>
        <taxon>Streptophyta</taxon>
        <taxon>Embryophyta</taxon>
        <taxon>Tracheophyta</taxon>
        <taxon>Spermatophyta</taxon>
        <taxon>Magnoliopsida</taxon>
        <taxon>eudicotyledons</taxon>
        <taxon>Gunneridae</taxon>
        <taxon>Pentapetalae</taxon>
        <taxon>asterids</taxon>
        <taxon>campanulids</taxon>
        <taxon>Asterales</taxon>
        <taxon>Asteraceae</taxon>
        <taxon>Carduoideae</taxon>
        <taxon>Cardueae</taxon>
        <taxon>Centaureinae</taxon>
        <taxon>Centaurea</taxon>
    </lineage>
</organism>
<comment type="caution">
    <text evidence="1">The sequence shown here is derived from an EMBL/GenBank/DDBJ whole genome shotgun (WGS) entry which is preliminary data.</text>
</comment>
<evidence type="ECO:0000313" key="2">
    <source>
        <dbReference type="Proteomes" id="UP001172457"/>
    </source>
</evidence>
<proteinExistence type="predicted"/>
<accession>A0AA38WHC8</accession>
<dbReference type="EMBL" id="JARYMX010000002">
    <property type="protein sequence ID" value="KAJ9560942.1"/>
    <property type="molecule type" value="Genomic_DNA"/>
</dbReference>
<reference evidence="1" key="1">
    <citation type="submission" date="2023-03" db="EMBL/GenBank/DDBJ databases">
        <title>Chromosome-scale reference genome and RAD-based genetic map of yellow starthistle (Centaurea solstitialis) reveal putative structural variation and QTLs associated with invader traits.</title>
        <authorList>
            <person name="Reatini B."/>
            <person name="Cang F.A."/>
            <person name="Jiang Q."/>
            <person name="Mckibben M.T.W."/>
            <person name="Barker M.S."/>
            <person name="Rieseberg L.H."/>
            <person name="Dlugosch K.M."/>
        </authorList>
    </citation>
    <scope>NUCLEOTIDE SEQUENCE</scope>
    <source>
        <strain evidence="1">CAN-66</strain>
        <tissue evidence="1">Leaf</tissue>
    </source>
</reference>
<gene>
    <name evidence="1" type="ORF">OSB04_006102</name>
</gene>
<dbReference type="AlphaFoldDB" id="A0AA38WHC8"/>